<dbReference type="Proteomes" id="UP001281761">
    <property type="component" value="Unassembled WGS sequence"/>
</dbReference>
<feature type="transmembrane region" description="Helical" evidence="5">
    <location>
        <begin position="364"/>
        <end position="385"/>
    </location>
</feature>
<dbReference type="PANTHER" id="PTHR31652:SF0">
    <property type="entry name" value="LIMR FAMILY PROTEIN DDB_G0283707-RELATED"/>
    <property type="match status" value="1"/>
</dbReference>
<feature type="transmembrane region" description="Helical" evidence="5">
    <location>
        <begin position="582"/>
        <end position="603"/>
    </location>
</feature>
<evidence type="ECO:0000313" key="7">
    <source>
        <dbReference type="Proteomes" id="UP001281761"/>
    </source>
</evidence>
<comment type="subcellular location">
    <subcellularLocation>
        <location evidence="1">Membrane</location>
        <topology evidence="1">Multi-pass membrane protein</topology>
    </subcellularLocation>
</comment>
<evidence type="ECO:0000313" key="6">
    <source>
        <dbReference type="EMBL" id="KAK2942771.1"/>
    </source>
</evidence>
<name>A0ABQ9WTE0_9EUKA</name>
<feature type="transmembrane region" description="Helical" evidence="5">
    <location>
        <begin position="91"/>
        <end position="112"/>
    </location>
</feature>
<proteinExistence type="predicted"/>
<dbReference type="EMBL" id="JARBJD010000384">
    <property type="protein sequence ID" value="KAK2942771.1"/>
    <property type="molecule type" value="Genomic_DNA"/>
</dbReference>
<feature type="transmembrane region" description="Helical" evidence="5">
    <location>
        <begin position="60"/>
        <end position="79"/>
    </location>
</feature>
<feature type="transmembrane region" description="Helical" evidence="5">
    <location>
        <begin position="201"/>
        <end position="223"/>
    </location>
</feature>
<keyword evidence="7" id="KW-1185">Reference proteome</keyword>
<evidence type="ECO:0000256" key="2">
    <source>
        <dbReference type="ARBA" id="ARBA00022692"/>
    </source>
</evidence>
<feature type="transmembrane region" description="Helical" evidence="5">
    <location>
        <begin position="133"/>
        <end position="154"/>
    </location>
</feature>
<organism evidence="6 7">
    <name type="scientific">Blattamonas nauphoetae</name>
    <dbReference type="NCBI Taxonomy" id="2049346"/>
    <lineage>
        <taxon>Eukaryota</taxon>
        <taxon>Metamonada</taxon>
        <taxon>Preaxostyla</taxon>
        <taxon>Oxymonadida</taxon>
        <taxon>Blattamonas</taxon>
    </lineage>
</organism>
<keyword evidence="4 5" id="KW-0472">Membrane</keyword>
<reference evidence="6 7" key="1">
    <citation type="journal article" date="2022" name="bioRxiv">
        <title>Genomics of Preaxostyla Flagellates Illuminates Evolutionary Transitions and the Path Towards Mitochondrial Loss.</title>
        <authorList>
            <person name="Novak L.V.F."/>
            <person name="Treitli S.C."/>
            <person name="Pyrih J."/>
            <person name="Halakuc P."/>
            <person name="Pipaliya S.V."/>
            <person name="Vacek V."/>
            <person name="Brzon O."/>
            <person name="Soukal P."/>
            <person name="Eme L."/>
            <person name="Dacks J.B."/>
            <person name="Karnkowska A."/>
            <person name="Elias M."/>
            <person name="Hampl V."/>
        </authorList>
    </citation>
    <scope>NUCLEOTIDE SEQUENCE [LARGE SCALE GENOMIC DNA]</scope>
    <source>
        <strain evidence="6">NAU3</strain>
        <tissue evidence="6">Gut</tissue>
    </source>
</reference>
<feature type="transmembrane region" description="Helical" evidence="5">
    <location>
        <begin position="461"/>
        <end position="479"/>
    </location>
</feature>
<evidence type="ECO:0000256" key="4">
    <source>
        <dbReference type="ARBA" id="ARBA00023136"/>
    </source>
</evidence>
<keyword evidence="3 5" id="KW-1133">Transmembrane helix</keyword>
<keyword evidence="2 5" id="KW-0812">Transmembrane</keyword>
<feature type="transmembrane region" description="Helical" evidence="5">
    <location>
        <begin position="322"/>
        <end position="344"/>
    </location>
</feature>
<sequence length="634" mass="71791">MLRVSQTLADPCSVPMPTGLEISGSVIGTIVFIALSVVIGIVLVRFITYYQDPYDLPDKFTKIVVWLVYFITTCVIIMLPMDMILRPMSNYFMPIVWQVFMLVEAILVSFLGPCTMCYYEHEGGTGKRCCKGVCYGVISIVIWAAVIVLIWTFVGYAEVPFHNSVGYPISTIDLETATDADLAALLKIFSSLNDVKVRATLPVYAVCVFSLVGWVMFLIFGFIGMFKLPFDCILACCFRPKPILSIKKKLTNKCNQVHDDIHLYKMVVSEKMVSKNPKERSLDRKQRKRLIDLQTQVDDIVNKYAQVEYVEKQDQYNVCIPILKLIAGIIFLIFAGLWFVQVLLVMVLDYGDFLSAAFIWLDRYVIFVGSVLYGCMVLYLALSVIEGSISIGTKFLLITFYPMKPHNTLPNAMLFNGILYALSSYALLQFSADAFQGFAHNTSVNGLFVNQMKNMSGIKYIFRYLNYVVLGFIVLGLIYDRPIKAEMEDSPAVDGDINGPELEKLLQSDKATAIWMQDQCKAEQESMKTKGVNLLPLKVRNTSIIKEKPLVNRIEFNTSFDFTKVTQILVGQPIPCPTKPGFTYINVILFTDILGPMIFPYLYSDTVKNDLSRWLFVNNQLDRAEHVVDEFKPV</sequence>
<feature type="transmembrane region" description="Helical" evidence="5">
    <location>
        <begin position="26"/>
        <end position="48"/>
    </location>
</feature>
<accession>A0ABQ9WTE0</accession>
<dbReference type="PANTHER" id="PTHR31652">
    <property type="entry name" value="LIMR FAMILY PROTEIN DDB_G0283707-RELATED"/>
    <property type="match status" value="1"/>
</dbReference>
<comment type="caution">
    <text evidence="6">The sequence shown here is derived from an EMBL/GenBank/DDBJ whole genome shotgun (WGS) entry which is preliminary data.</text>
</comment>
<evidence type="ECO:0000256" key="3">
    <source>
        <dbReference type="ARBA" id="ARBA00022989"/>
    </source>
</evidence>
<gene>
    <name evidence="6" type="ORF">BLNAU_22327</name>
</gene>
<evidence type="ECO:0000256" key="5">
    <source>
        <dbReference type="SAM" id="Phobius"/>
    </source>
</evidence>
<evidence type="ECO:0000256" key="1">
    <source>
        <dbReference type="ARBA" id="ARBA00004141"/>
    </source>
</evidence>
<protein>
    <submittedName>
        <fullName evidence="6">LIMR family protein</fullName>
    </submittedName>
</protein>